<gene>
    <name evidence="2" type="ORF">TSPGSL018_2289</name>
</gene>
<feature type="compositionally biased region" description="Pro residues" evidence="1">
    <location>
        <begin position="1"/>
        <end position="17"/>
    </location>
</feature>
<accession>A0A061RKU3</accession>
<feature type="region of interest" description="Disordered" evidence="1">
    <location>
        <begin position="1"/>
        <end position="38"/>
    </location>
</feature>
<evidence type="ECO:0000313" key="2">
    <source>
        <dbReference type="EMBL" id="JAC71275.1"/>
    </source>
</evidence>
<protein>
    <submittedName>
        <fullName evidence="2">Uncharacterized protein</fullName>
    </submittedName>
</protein>
<name>A0A061RKU3_9CHLO</name>
<reference evidence="2" key="1">
    <citation type="submission" date="2014-05" db="EMBL/GenBank/DDBJ databases">
        <title>The transcriptome of the halophilic microalga Tetraselmis sp. GSL018 isolated from the Great Salt Lake, Utah.</title>
        <authorList>
            <person name="Jinkerson R.E."/>
            <person name="D'Adamo S."/>
            <person name="Posewitz M.C."/>
        </authorList>
    </citation>
    <scope>NUCLEOTIDE SEQUENCE</scope>
    <source>
        <strain evidence="2">GSL018</strain>
    </source>
</reference>
<dbReference type="EMBL" id="GBEZ01014834">
    <property type="protein sequence ID" value="JAC71275.1"/>
    <property type="molecule type" value="Transcribed_RNA"/>
</dbReference>
<organism evidence="2">
    <name type="scientific">Tetraselmis sp. GSL018</name>
    <dbReference type="NCBI Taxonomy" id="582737"/>
    <lineage>
        <taxon>Eukaryota</taxon>
        <taxon>Viridiplantae</taxon>
        <taxon>Chlorophyta</taxon>
        <taxon>core chlorophytes</taxon>
        <taxon>Chlorodendrophyceae</taxon>
        <taxon>Chlorodendrales</taxon>
        <taxon>Chlorodendraceae</taxon>
        <taxon>Tetraselmis</taxon>
    </lineage>
</organism>
<evidence type="ECO:0000256" key="1">
    <source>
        <dbReference type="SAM" id="MobiDB-lite"/>
    </source>
</evidence>
<dbReference type="AlphaFoldDB" id="A0A061RKU3"/>
<sequence>MSPPPPPSELPLSPPLEPAGLDCGPTPGDNPSSPLLSRLRSCPSPLIIGCVPNEGSQHTRTTHRFTRNSF</sequence>
<proteinExistence type="predicted"/>